<dbReference type="AlphaFoldDB" id="B8FNK3"/>
<protein>
    <submittedName>
        <fullName evidence="1">Uncharacterized protein</fullName>
    </submittedName>
</protein>
<organism evidence="1 2">
    <name type="scientific">Desulfatibacillum aliphaticivorans</name>
    <dbReference type="NCBI Taxonomy" id="218208"/>
    <lineage>
        <taxon>Bacteria</taxon>
        <taxon>Pseudomonadati</taxon>
        <taxon>Thermodesulfobacteriota</taxon>
        <taxon>Desulfobacteria</taxon>
        <taxon>Desulfobacterales</taxon>
        <taxon>Desulfatibacillaceae</taxon>
        <taxon>Desulfatibacillum</taxon>
    </lineage>
</organism>
<dbReference type="HOGENOM" id="CLU_2824014_0_0_7"/>
<name>B8FNK3_DESAL</name>
<keyword evidence="2" id="KW-1185">Reference proteome</keyword>
<evidence type="ECO:0000313" key="1">
    <source>
        <dbReference type="EMBL" id="ACL06284.1"/>
    </source>
</evidence>
<dbReference type="KEGG" id="dal:Dalk_4606"/>
<proteinExistence type="predicted"/>
<dbReference type="EMBL" id="CP001322">
    <property type="protein sequence ID" value="ACL06284.1"/>
    <property type="molecule type" value="Genomic_DNA"/>
</dbReference>
<accession>B8FNK3</accession>
<dbReference type="Proteomes" id="UP000000739">
    <property type="component" value="Chromosome"/>
</dbReference>
<gene>
    <name evidence="1" type="ordered locus">Dalk_4606</name>
</gene>
<sequence>MIRHPKPGQAVELHYRQSLRQLTGLHLICGSVVTSGKGPGPRNALVDLGHKKVVVPCGQLFRRVVS</sequence>
<reference evidence="1 2" key="1">
    <citation type="journal article" date="2012" name="Environ. Microbiol.">
        <title>The genome sequence of Desulfatibacillum alkenivorans AK-01: a blueprint for anaerobic alkane oxidation.</title>
        <authorList>
            <person name="Callaghan A.V."/>
            <person name="Morris B.E."/>
            <person name="Pereira I.A."/>
            <person name="McInerney M.J."/>
            <person name="Austin R.N."/>
            <person name="Groves J.T."/>
            <person name="Kukor J.J."/>
            <person name="Suflita J.M."/>
            <person name="Young L.Y."/>
            <person name="Zylstra G.J."/>
            <person name="Wawrik B."/>
        </authorList>
    </citation>
    <scope>NUCLEOTIDE SEQUENCE [LARGE SCALE GENOMIC DNA]</scope>
    <source>
        <strain evidence="1 2">AK-01</strain>
    </source>
</reference>
<evidence type="ECO:0000313" key="2">
    <source>
        <dbReference type="Proteomes" id="UP000000739"/>
    </source>
</evidence>